<evidence type="ECO:0000256" key="1">
    <source>
        <dbReference type="ARBA" id="ARBA00001050"/>
    </source>
</evidence>
<organism evidence="3 4">
    <name type="scientific">[Torrubiella] hemipterigena</name>
    <dbReference type="NCBI Taxonomy" id="1531966"/>
    <lineage>
        <taxon>Eukaryota</taxon>
        <taxon>Fungi</taxon>
        <taxon>Dikarya</taxon>
        <taxon>Ascomycota</taxon>
        <taxon>Pezizomycotina</taxon>
        <taxon>Sordariomycetes</taxon>
        <taxon>Hypocreomycetidae</taxon>
        <taxon>Hypocreales</taxon>
        <taxon>Clavicipitaceae</taxon>
        <taxon>Clavicipitaceae incertae sedis</taxon>
        <taxon>'Torrubiella' clade</taxon>
    </lineage>
</organism>
<proteinExistence type="inferred from homology"/>
<dbReference type="InterPro" id="IPR040442">
    <property type="entry name" value="Pyrv_kinase-like_dom_sf"/>
</dbReference>
<comment type="catalytic activity">
    <reaction evidence="1">
        <text>(2S,3R)-3-hydroxybutane-1,2,3-tricarboxylate = pyruvate + succinate</text>
        <dbReference type="Rhea" id="RHEA:16809"/>
        <dbReference type="ChEBI" id="CHEBI:15361"/>
        <dbReference type="ChEBI" id="CHEBI:30031"/>
        <dbReference type="ChEBI" id="CHEBI:57429"/>
        <dbReference type="EC" id="4.1.3.30"/>
    </reaction>
</comment>
<dbReference type="Pfam" id="PF13714">
    <property type="entry name" value="PEP_mutase"/>
    <property type="match status" value="1"/>
</dbReference>
<sequence>MTESTSPAQKLRGLLADESNIVIGPGIYDGFTARIALAAGFSCLYMTGAGTTMSRLGMPDLGIATLNDMRDNASMIASLDRSIPVIADMDTGYGGALMVGRAVEQYIDAGVAAFHIEDQVVTKRCGHLRGKELVDEDEWCTRIRACVNARTKSGRDIVIIARTDSLQGSGYDAALKRLRLALDLGADVAFLEGIETKEQGRQICKDLAPKPVLLNMVQGGVTPHYTAAEAKEDGFRMVIYPGLALGPVYKGVAEACEKLRKTGDVEKAEGATVRDVFGICGLKEAIEFDVAAGGKLYKSGV</sequence>
<protein>
    <recommendedName>
        <fullName evidence="5">Carboxyphosphonoenolpyruvate phosphonomutase</fullName>
    </recommendedName>
</protein>
<dbReference type="OrthoDB" id="1923844at2759"/>
<dbReference type="FunFam" id="3.20.20.60:FF:000009">
    <property type="entry name" value="2-methylisocitrate lyase"/>
    <property type="match status" value="1"/>
</dbReference>
<evidence type="ECO:0000256" key="2">
    <source>
        <dbReference type="ARBA" id="ARBA00061405"/>
    </source>
</evidence>
<dbReference type="AlphaFoldDB" id="A0A0A1TBH0"/>
<dbReference type="CDD" id="cd00377">
    <property type="entry name" value="ICL_PEPM"/>
    <property type="match status" value="1"/>
</dbReference>
<dbReference type="PANTHER" id="PTHR42905">
    <property type="entry name" value="PHOSPHOENOLPYRUVATE CARBOXYLASE"/>
    <property type="match status" value="1"/>
</dbReference>
<dbReference type="InterPro" id="IPR039556">
    <property type="entry name" value="ICL/PEPM"/>
</dbReference>
<dbReference type="Proteomes" id="UP000039046">
    <property type="component" value="Unassembled WGS sequence"/>
</dbReference>
<evidence type="ECO:0008006" key="5">
    <source>
        <dbReference type="Google" id="ProtNLM"/>
    </source>
</evidence>
<dbReference type="EMBL" id="CDHN01000007">
    <property type="protein sequence ID" value="CEJ94416.1"/>
    <property type="molecule type" value="Genomic_DNA"/>
</dbReference>
<reference evidence="3 4" key="1">
    <citation type="journal article" date="2015" name="Genome Announc.">
        <title>Draft Genome Sequence and Gene Annotation of the Entomopathogenic Fungus Verticillium hemipterigenum.</title>
        <authorList>
            <person name="Horn F."/>
            <person name="Habel A."/>
            <person name="Scharf D.H."/>
            <person name="Dworschak J."/>
            <person name="Brakhage A.A."/>
            <person name="Guthke R."/>
            <person name="Hertweck C."/>
            <person name="Linde J."/>
        </authorList>
    </citation>
    <scope>NUCLEOTIDE SEQUENCE [LARGE SCALE GENOMIC DNA]</scope>
</reference>
<comment type="similarity">
    <text evidence="2">Belongs to the isocitrate lyase/PEP mutase superfamily.</text>
</comment>
<dbReference type="PROSITE" id="PS00161">
    <property type="entry name" value="ISOCITRATE_LYASE"/>
    <property type="match status" value="1"/>
</dbReference>
<dbReference type="STRING" id="1531966.A0A0A1TBH0"/>
<name>A0A0A1TBH0_9HYPO</name>
<evidence type="ECO:0000313" key="4">
    <source>
        <dbReference type="Proteomes" id="UP000039046"/>
    </source>
</evidence>
<accession>A0A0A1TBH0</accession>
<dbReference type="Gene3D" id="3.20.20.60">
    <property type="entry name" value="Phosphoenolpyruvate-binding domains"/>
    <property type="match status" value="1"/>
</dbReference>
<gene>
    <name evidence="3" type="ORF">VHEMI09953</name>
</gene>
<evidence type="ECO:0000313" key="3">
    <source>
        <dbReference type="EMBL" id="CEJ94416.1"/>
    </source>
</evidence>
<dbReference type="GO" id="GO:0046421">
    <property type="term" value="F:methylisocitrate lyase activity"/>
    <property type="evidence" value="ECO:0007669"/>
    <property type="project" value="UniProtKB-EC"/>
</dbReference>
<dbReference type="InterPro" id="IPR015813">
    <property type="entry name" value="Pyrv/PenolPyrv_kinase-like_dom"/>
</dbReference>
<dbReference type="PANTHER" id="PTHR42905:SF2">
    <property type="entry name" value="PHOSPHOENOLPYRUVATE CARBOXYLASE FAMILY PROTEIN"/>
    <property type="match status" value="1"/>
</dbReference>
<keyword evidence="4" id="KW-1185">Reference proteome</keyword>
<dbReference type="InterPro" id="IPR018523">
    <property type="entry name" value="Isocitrate_lyase_ph_CS"/>
</dbReference>
<dbReference type="SUPFAM" id="SSF51621">
    <property type="entry name" value="Phosphoenolpyruvate/pyruvate domain"/>
    <property type="match status" value="1"/>
</dbReference>
<dbReference type="HOGENOM" id="CLU_027389_3_0_1"/>